<protein>
    <submittedName>
        <fullName evidence="6">Uncharacterized protein</fullName>
    </submittedName>
</protein>
<dbReference type="GO" id="GO:0005789">
    <property type="term" value="C:endoplasmic reticulum membrane"/>
    <property type="evidence" value="ECO:0007669"/>
    <property type="project" value="InterPro"/>
</dbReference>
<evidence type="ECO:0000256" key="5">
    <source>
        <dbReference type="SAM" id="Phobius"/>
    </source>
</evidence>
<gene>
    <name evidence="6" type="ORF">ACRE_026090</name>
</gene>
<keyword evidence="3 5" id="KW-1133">Transmembrane helix</keyword>
<keyword evidence="2 5" id="KW-0812">Transmembrane</keyword>
<dbReference type="PANTHER" id="PTHR28038">
    <property type="entry name" value="ADL329WP"/>
    <property type="match status" value="1"/>
</dbReference>
<evidence type="ECO:0000256" key="1">
    <source>
        <dbReference type="ARBA" id="ARBA00004370"/>
    </source>
</evidence>
<evidence type="ECO:0000256" key="2">
    <source>
        <dbReference type="ARBA" id="ARBA00022692"/>
    </source>
</evidence>
<dbReference type="PANTHER" id="PTHR28038:SF1">
    <property type="entry name" value="ADL329WP"/>
    <property type="match status" value="1"/>
</dbReference>
<evidence type="ECO:0000313" key="7">
    <source>
        <dbReference type="Proteomes" id="UP000029964"/>
    </source>
</evidence>
<dbReference type="HOGENOM" id="CLU_129456_0_0_1"/>
<feature type="transmembrane region" description="Helical" evidence="5">
    <location>
        <begin position="74"/>
        <end position="95"/>
    </location>
</feature>
<dbReference type="OrthoDB" id="284718at2759"/>
<dbReference type="STRING" id="857340.A0A086TB54"/>
<dbReference type="AlphaFoldDB" id="A0A086TB54"/>
<comment type="caution">
    <text evidence="6">The sequence shown here is derived from an EMBL/GenBank/DDBJ whole genome shotgun (WGS) entry which is preliminary data.</text>
</comment>
<dbReference type="Proteomes" id="UP000029964">
    <property type="component" value="Unassembled WGS sequence"/>
</dbReference>
<name>A0A086TB54_HAPC1</name>
<reference evidence="7" key="1">
    <citation type="journal article" date="2014" name="Genome Announc.">
        <title>Genome sequence and annotation of Acremonium chrysogenum, producer of the beta-lactam antibiotic cephalosporin C.</title>
        <authorList>
            <person name="Terfehr D."/>
            <person name="Dahlmann T.A."/>
            <person name="Specht T."/>
            <person name="Zadra I."/>
            <person name="Kuernsteiner H."/>
            <person name="Kueck U."/>
        </authorList>
    </citation>
    <scope>NUCLEOTIDE SEQUENCE [LARGE SCALE GENOMIC DNA]</scope>
    <source>
        <strain evidence="7">ATCC 11550 / CBS 779.69 / DSM 880 / IAM 14645 / JCM 23072 / IMI 49137</strain>
    </source>
</reference>
<accession>A0A086TB54</accession>
<sequence>MAPTKDMRRADLIIPYQEPEVKGDTADMSSSLSSTLPMAAMFMRNKMIGWAALIISIQNWLGESEQAKKNAAMPGYLSAGMSFMALVSTYLPMFLPPPQSKA</sequence>
<evidence type="ECO:0000256" key="4">
    <source>
        <dbReference type="ARBA" id="ARBA00023136"/>
    </source>
</evidence>
<dbReference type="EMBL" id="JPKY01000018">
    <property type="protein sequence ID" value="KFH46586.1"/>
    <property type="molecule type" value="Genomic_DNA"/>
</dbReference>
<evidence type="ECO:0000256" key="3">
    <source>
        <dbReference type="ARBA" id="ARBA00022989"/>
    </source>
</evidence>
<evidence type="ECO:0000313" key="6">
    <source>
        <dbReference type="EMBL" id="KFH46586.1"/>
    </source>
</evidence>
<dbReference type="GO" id="GO:0045048">
    <property type="term" value="P:protein insertion into ER membrane"/>
    <property type="evidence" value="ECO:0007669"/>
    <property type="project" value="InterPro"/>
</dbReference>
<dbReference type="Pfam" id="PF03669">
    <property type="entry name" value="ASTER"/>
    <property type="match status" value="1"/>
</dbReference>
<dbReference type="GO" id="GO:0044183">
    <property type="term" value="F:protein folding chaperone"/>
    <property type="evidence" value="ECO:0007669"/>
    <property type="project" value="InterPro"/>
</dbReference>
<organism evidence="6 7">
    <name type="scientific">Hapsidospora chrysogenum (strain ATCC 11550 / CBS 779.69 / DSM 880 / IAM 14645 / JCM 23072 / IMI 49137)</name>
    <name type="common">Acremonium chrysogenum</name>
    <dbReference type="NCBI Taxonomy" id="857340"/>
    <lineage>
        <taxon>Eukaryota</taxon>
        <taxon>Fungi</taxon>
        <taxon>Dikarya</taxon>
        <taxon>Ascomycota</taxon>
        <taxon>Pezizomycotina</taxon>
        <taxon>Sordariomycetes</taxon>
        <taxon>Hypocreomycetidae</taxon>
        <taxon>Hypocreales</taxon>
        <taxon>Bionectriaceae</taxon>
        <taxon>Hapsidospora</taxon>
    </lineage>
</organism>
<keyword evidence="4 5" id="KW-0472">Membrane</keyword>
<dbReference type="InterPro" id="IPR005351">
    <property type="entry name" value="ASTER"/>
</dbReference>
<keyword evidence="7" id="KW-1185">Reference proteome</keyword>
<comment type="subcellular location">
    <subcellularLocation>
        <location evidence="1">Membrane</location>
    </subcellularLocation>
</comment>
<proteinExistence type="predicted"/>